<dbReference type="EMBL" id="AP027081">
    <property type="protein sequence ID" value="BDU78770.1"/>
    <property type="molecule type" value="Genomic_DNA"/>
</dbReference>
<name>A0AA48KF73_9BACT</name>
<dbReference type="InterPro" id="IPR024775">
    <property type="entry name" value="DinB-like"/>
</dbReference>
<dbReference type="Pfam" id="PF12867">
    <property type="entry name" value="DinB_2"/>
    <property type="match status" value="1"/>
</dbReference>
<evidence type="ECO:0000313" key="2">
    <source>
        <dbReference type="EMBL" id="BDU78770.1"/>
    </source>
</evidence>
<dbReference type="InterPro" id="IPR034660">
    <property type="entry name" value="DinB/YfiT-like"/>
</dbReference>
<reference evidence="2" key="1">
    <citation type="journal article" date="2023" name="Int. J. Syst. Evol. Microbiol.">
        <title>Mesoterricola silvestris gen. nov., sp. nov., Mesoterricola sediminis sp. nov., Geothrix oryzae sp. nov., Geothrix edaphica sp. nov., Geothrix rubra sp. nov., and Geothrix limicola sp. nov., six novel members of Acidobacteriota isolated from soils.</title>
        <authorList>
            <person name="Itoh H."/>
            <person name="Sugisawa Y."/>
            <person name="Mise K."/>
            <person name="Xu Z."/>
            <person name="Kuniyasu M."/>
            <person name="Ushijima N."/>
            <person name="Kawano K."/>
            <person name="Kobayashi E."/>
            <person name="Shiratori Y."/>
            <person name="Masuda Y."/>
            <person name="Senoo K."/>
        </authorList>
    </citation>
    <scope>NUCLEOTIDE SEQUENCE</scope>
    <source>
        <strain evidence="2">W786</strain>
    </source>
</reference>
<dbReference type="Gene3D" id="1.20.120.450">
    <property type="entry name" value="dinb family like domain"/>
    <property type="match status" value="1"/>
</dbReference>
<keyword evidence="3" id="KW-1185">Reference proteome</keyword>
<dbReference type="SUPFAM" id="SSF109854">
    <property type="entry name" value="DinB/YfiT-like putative metalloenzymes"/>
    <property type="match status" value="1"/>
</dbReference>
<evidence type="ECO:0000259" key="1">
    <source>
        <dbReference type="Pfam" id="PF12867"/>
    </source>
</evidence>
<gene>
    <name evidence="2" type="ORF">METESE_37280</name>
</gene>
<proteinExistence type="predicted"/>
<dbReference type="Proteomes" id="UP001228113">
    <property type="component" value="Chromosome"/>
</dbReference>
<organism evidence="2 3">
    <name type="scientific">Mesoterricola sediminis</name>
    <dbReference type="NCBI Taxonomy" id="2927980"/>
    <lineage>
        <taxon>Bacteria</taxon>
        <taxon>Pseudomonadati</taxon>
        <taxon>Acidobacteriota</taxon>
        <taxon>Holophagae</taxon>
        <taxon>Holophagales</taxon>
        <taxon>Holophagaceae</taxon>
        <taxon>Mesoterricola</taxon>
    </lineage>
</organism>
<dbReference type="AlphaFoldDB" id="A0AA48KF73"/>
<dbReference type="RefSeq" id="WP_316410814.1">
    <property type="nucleotide sequence ID" value="NZ_AP027081.1"/>
</dbReference>
<protein>
    <recommendedName>
        <fullName evidence="1">DinB-like domain-containing protein</fullName>
    </recommendedName>
</protein>
<sequence>MNPEARAALLMSFATGPRRLAAALEAVPAAALDFSPGPGKWSIRSIVLHLAESEIHAYVRARTIIAEPGNPVQAYDQDAWAASLDEGSQPVEEALDLFRLLREMIARQLRALPEAAWTQCMRHPQRGDVTLEQWLSIYDGHLATHLGQIDRTLKAFQACS</sequence>
<dbReference type="KEGG" id="msea:METESE_37280"/>
<evidence type="ECO:0000313" key="3">
    <source>
        <dbReference type="Proteomes" id="UP001228113"/>
    </source>
</evidence>
<feature type="domain" description="DinB-like" evidence="1">
    <location>
        <begin position="14"/>
        <end position="149"/>
    </location>
</feature>
<accession>A0AA48KF73</accession>